<evidence type="ECO:0000256" key="1">
    <source>
        <dbReference type="ARBA" id="ARBA00006739"/>
    </source>
</evidence>
<dbReference type="Proteomes" id="UP000236735">
    <property type="component" value="Unassembled WGS sequence"/>
</dbReference>
<name>A0A1H5SAS7_XYLRU</name>
<evidence type="ECO:0000259" key="4">
    <source>
        <dbReference type="Pfam" id="PF00535"/>
    </source>
</evidence>
<keyword evidence="3 5" id="KW-0808">Transferase</keyword>
<keyword evidence="2" id="KW-0328">Glycosyltransferase</keyword>
<dbReference type="InterPro" id="IPR029044">
    <property type="entry name" value="Nucleotide-diphossugar_trans"/>
</dbReference>
<accession>A0A1H5SAS7</accession>
<dbReference type="SUPFAM" id="SSF53448">
    <property type="entry name" value="Nucleotide-diphospho-sugar transferases"/>
    <property type="match status" value="1"/>
</dbReference>
<dbReference type="EMBL" id="FNUV01000001">
    <property type="protein sequence ID" value="SEF46931.1"/>
    <property type="molecule type" value="Genomic_DNA"/>
</dbReference>
<evidence type="ECO:0000256" key="3">
    <source>
        <dbReference type="ARBA" id="ARBA00022679"/>
    </source>
</evidence>
<dbReference type="GO" id="GO:0016757">
    <property type="term" value="F:glycosyltransferase activity"/>
    <property type="evidence" value="ECO:0007669"/>
    <property type="project" value="UniProtKB-KW"/>
</dbReference>
<sequence length="270" mass="31873">MKFSVLIAVYDKELPSNLRQSLDSIFNQEMPPNEIVLVEDGPITQALEQVVMDYTIMYPELKVVKLEHNVGLGLALSEGLKHCSYDIVARMDSDDLSRPERFSKQAAWMELHPETDVIGSWVDEFSDDSSKIISTRRLPETHSELLRFSRYRNPMNHPTVMFRKKAVLEAGSYRHCPLFEDYDLWVRMMQHGAKFHNLQESLLLFRLTTQLFDRRGGRMYIRQELNFQRKMYHMGHITLSRLIVNCIVRTLLRLIPNGWRKFGYLFFLRR</sequence>
<dbReference type="AlphaFoldDB" id="A0A1H5SAS7"/>
<evidence type="ECO:0000313" key="6">
    <source>
        <dbReference type="Proteomes" id="UP000236735"/>
    </source>
</evidence>
<organism evidence="5 6">
    <name type="scientific">Xylanibacter ruminicola</name>
    <name type="common">Prevotella ruminicola</name>
    <dbReference type="NCBI Taxonomy" id="839"/>
    <lineage>
        <taxon>Bacteria</taxon>
        <taxon>Pseudomonadati</taxon>
        <taxon>Bacteroidota</taxon>
        <taxon>Bacteroidia</taxon>
        <taxon>Bacteroidales</taxon>
        <taxon>Prevotellaceae</taxon>
        <taxon>Xylanibacter</taxon>
    </lineage>
</organism>
<dbReference type="CDD" id="cd04195">
    <property type="entry name" value="GT2_AmsE_like"/>
    <property type="match status" value="1"/>
</dbReference>
<protein>
    <submittedName>
        <fullName evidence="5">Glycosyl transferase family 2</fullName>
    </submittedName>
</protein>
<proteinExistence type="inferred from homology"/>
<dbReference type="PANTHER" id="PTHR43685:SF5">
    <property type="entry name" value="GLYCOSYLTRANSFERASE EPSE-RELATED"/>
    <property type="match status" value="1"/>
</dbReference>
<feature type="domain" description="Glycosyltransferase 2-like" evidence="4">
    <location>
        <begin position="4"/>
        <end position="169"/>
    </location>
</feature>
<dbReference type="InterPro" id="IPR001173">
    <property type="entry name" value="Glyco_trans_2-like"/>
</dbReference>
<reference evidence="5 6" key="1">
    <citation type="submission" date="2016-10" db="EMBL/GenBank/DDBJ databases">
        <authorList>
            <person name="de Groot N.N."/>
        </authorList>
    </citation>
    <scope>NUCLEOTIDE SEQUENCE [LARGE SCALE GENOMIC DNA]</scope>
    <source>
        <strain evidence="5 6">AR32</strain>
    </source>
</reference>
<evidence type="ECO:0000256" key="2">
    <source>
        <dbReference type="ARBA" id="ARBA00022676"/>
    </source>
</evidence>
<dbReference type="PANTHER" id="PTHR43685">
    <property type="entry name" value="GLYCOSYLTRANSFERASE"/>
    <property type="match status" value="1"/>
</dbReference>
<evidence type="ECO:0000313" key="5">
    <source>
        <dbReference type="EMBL" id="SEF46931.1"/>
    </source>
</evidence>
<dbReference type="RefSeq" id="WP_036911368.1">
    <property type="nucleotide sequence ID" value="NZ_FNUV01000001.1"/>
</dbReference>
<gene>
    <name evidence="5" type="ORF">SAMN05216354_0566</name>
</gene>
<dbReference type="InterPro" id="IPR050834">
    <property type="entry name" value="Glycosyltransf_2"/>
</dbReference>
<dbReference type="Gene3D" id="3.90.550.10">
    <property type="entry name" value="Spore Coat Polysaccharide Biosynthesis Protein SpsA, Chain A"/>
    <property type="match status" value="1"/>
</dbReference>
<comment type="similarity">
    <text evidence="1">Belongs to the glycosyltransferase 2 family.</text>
</comment>
<dbReference type="Pfam" id="PF00535">
    <property type="entry name" value="Glycos_transf_2"/>
    <property type="match status" value="1"/>
</dbReference>